<name>A0A2I1CQ48_ASPC2</name>
<comment type="caution">
    <text evidence="1">The sequence shown here is derived from an EMBL/GenBank/DDBJ whole genome shotgun (WGS) entry which is preliminary data.</text>
</comment>
<proteinExistence type="predicted"/>
<keyword evidence="2" id="KW-1185">Reference proteome</keyword>
<dbReference type="EMBL" id="MSFM01000027">
    <property type="protein sequence ID" value="PKX99752.1"/>
    <property type="molecule type" value="Genomic_DNA"/>
</dbReference>
<protein>
    <submittedName>
        <fullName evidence="1">Uncharacterized protein</fullName>
    </submittedName>
</protein>
<evidence type="ECO:0000313" key="1">
    <source>
        <dbReference type="EMBL" id="PKX99752.1"/>
    </source>
</evidence>
<gene>
    <name evidence="1" type="ORF">P168DRAFT_103001</name>
</gene>
<dbReference type="AlphaFoldDB" id="A0A2I1CQ48"/>
<accession>A0A2I1CQ48</accession>
<organism evidence="1 2">
    <name type="scientific">Aspergillus campestris (strain IBT 28561)</name>
    <dbReference type="NCBI Taxonomy" id="1392248"/>
    <lineage>
        <taxon>Eukaryota</taxon>
        <taxon>Fungi</taxon>
        <taxon>Dikarya</taxon>
        <taxon>Ascomycota</taxon>
        <taxon>Pezizomycotina</taxon>
        <taxon>Eurotiomycetes</taxon>
        <taxon>Eurotiomycetidae</taxon>
        <taxon>Eurotiales</taxon>
        <taxon>Aspergillaceae</taxon>
        <taxon>Aspergillus</taxon>
        <taxon>Aspergillus subgen. Circumdati</taxon>
    </lineage>
</organism>
<sequence>MGCRIGGSSGASEIPLPLSFFYLFNEAELGFTAHFLALRSFAGRSGLKTLSGVLRGTHGEQKSPVEQKGKSPLILIFSVNTNHESVAYRSFMSLEI</sequence>
<dbReference type="VEuPathDB" id="FungiDB:P168DRAFT_103001"/>
<dbReference type="Proteomes" id="UP000234254">
    <property type="component" value="Unassembled WGS sequence"/>
</dbReference>
<reference evidence="1" key="1">
    <citation type="submission" date="2016-12" db="EMBL/GenBank/DDBJ databases">
        <title>The genomes of Aspergillus section Nigri reveals drivers in fungal speciation.</title>
        <authorList>
            <consortium name="DOE Joint Genome Institute"/>
            <person name="Vesth T.C."/>
            <person name="Nybo J."/>
            <person name="Theobald S."/>
            <person name="Brandl J."/>
            <person name="Frisvad J.C."/>
            <person name="Nielsen K.F."/>
            <person name="Lyhne E.K."/>
            <person name="Kogle M.E."/>
            <person name="Kuo A."/>
            <person name="Riley R."/>
            <person name="Clum A."/>
            <person name="Nolan M."/>
            <person name="Lipzen A."/>
            <person name="Salamov A."/>
            <person name="Henrissat B."/>
            <person name="Wiebenga A."/>
            <person name="De vries R.P."/>
            <person name="Grigoriev I.V."/>
            <person name="Mortensen U.H."/>
            <person name="Andersen M.R."/>
            <person name="Baker S.E."/>
        </authorList>
    </citation>
    <scope>NUCLEOTIDE SEQUENCE</scope>
    <source>
        <strain evidence="1">IBT 28561</strain>
    </source>
</reference>
<evidence type="ECO:0000313" key="2">
    <source>
        <dbReference type="Proteomes" id="UP000234254"/>
    </source>
</evidence>